<gene>
    <name evidence="2" type="primary">pseI</name>
    <name evidence="2" type="ORF">HWQ67_18175</name>
</gene>
<comment type="caution">
    <text evidence="2">The sequence shown here is derived from an EMBL/GenBank/DDBJ whole genome shotgun (WGS) entry which is preliminary data.</text>
</comment>
<dbReference type="RefSeq" id="WP_218254118.1">
    <property type="nucleotide sequence ID" value="NZ_JABXWD010000627.1"/>
</dbReference>
<dbReference type="EC" id="2.5.1.97" evidence="2"/>
<dbReference type="Pfam" id="PF03102">
    <property type="entry name" value="NeuB"/>
    <property type="match status" value="1"/>
</dbReference>
<dbReference type="PANTHER" id="PTHR42966:SF2">
    <property type="entry name" value="PSEUDAMINIC ACID SYNTHASE"/>
    <property type="match status" value="1"/>
</dbReference>
<dbReference type="InterPro" id="IPR013974">
    <property type="entry name" value="SAF"/>
</dbReference>
<organism evidence="2 3">
    <name type="scientific">Candidatus Magnetobacterium casense</name>
    <dbReference type="NCBI Taxonomy" id="1455061"/>
    <lineage>
        <taxon>Bacteria</taxon>
        <taxon>Pseudomonadati</taxon>
        <taxon>Nitrospirota</taxon>
        <taxon>Thermodesulfovibrionia</taxon>
        <taxon>Thermodesulfovibrionales</taxon>
        <taxon>Candidatus Magnetobacteriaceae</taxon>
        <taxon>Candidatus Magnetobacterium</taxon>
    </lineage>
</organism>
<dbReference type="EMBL" id="JABXWD010000627">
    <property type="protein sequence ID" value="MBV6343504.1"/>
    <property type="molecule type" value="Genomic_DNA"/>
</dbReference>
<dbReference type="InterPro" id="IPR006190">
    <property type="entry name" value="SAF_AFP_Neu5Ac"/>
</dbReference>
<name>A0ABS6S3R7_9BACT</name>
<dbReference type="InterPro" id="IPR020030">
    <property type="entry name" value="Pseudaminic_synth_PseI"/>
</dbReference>
<dbReference type="InterPro" id="IPR051690">
    <property type="entry name" value="PseI-like"/>
</dbReference>
<dbReference type="Pfam" id="PF08666">
    <property type="entry name" value="SAF"/>
    <property type="match status" value="1"/>
</dbReference>
<dbReference type="NCBIfam" id="TIGR03586">
    <property type="entry name" value="PseI"/>
    <property type="match status" value="1"/>
</dbReference>
<evidence type="ECO:0000313" key="3">
    <source>
        <dbReference type="Proteomes" id="UP001196980"/>
    </source>
</evidence>
<dbReference type="PANTHER" id="PTHR42966">
    <property type="entry name" value="N-ACETYLNEURAMINATE SYNTHASE"/>
    <property type="match status" value="1"/>
</dbReference>
<dbReference type="GO" id="GO:0016740">
    <property type="term" value="F:transferase activity"/>
    <property type="evidence" value="ECO:0007669"/>
    <property type="project" value="UniProtKB-KW"/>
</dbReference>
<keyword evidence="3" id="KW-1185">Reference proteome</keyword>
<proteinExistence type="predicted"/>
<dbReference type="PROSITE" id="PS50844">
    <property type="entry name" value="AFP_LIKE"/>
    <property type="match status" value="1"/>
</dbReference>
<evidence type="ECO:0000259" key="1">
    <source>
        <dbReference type="PROSITE" id="PS50844"/>
    </source>
</evidence>
<dbReference type="SMART" id="SM00858">
    <property type="entry name" value="SAF"/>
    <property type="match status" value="1"/>
</dbReference>
<keyword evidence="2" id="KW-0808">Transferase</keyword>
<feature type="domain" description="AFP-like" evidence="1">
    <location>
        <begin position="299"/>
        <end position="357"/>
    </location>
</feature>
<dbReference type="CDD" id="cd11615">
    <property type="entry name" value="SAF_NeuB_like"/>
    <property type="match status" value="1"/>
</dbReference>
<dbReference type="InterPro" id="IPR057736">
    <property type="entry name" value="SAF_PseI/NeuA/NeuB"/>
</dbReference>
<evidence type="ECO:0000313" key="2">
    <source>
        <dbReference type="EMBL" id="MBV6343504.1"/>
    </source>
</evidence>
<sequence>MPGGSLSDTLTIQGRKIGAGEPVFIVAEVSANHRQSLDVALRTIEAAKEAGADAVKFQTYTPDTITIDSQQEHFRIRHGTIWDGKTLYQLYEEAFTPWQWYGQLRARAQDVGLVSFSSPFDKTAVDFLEEMQTPAYKVASFEITDIPLIRYMASKGRPVIISTGIAEPSDIEEAIDTCKGVGNQDIALLKCSSIYPTPFEEVNLRGITWLRERFGVIVGLSDHSPSIAIPVASVVLGACIVEKHFTLGRHLGGPDSGFSLEPHEFKQMALAIRQIEAALGDGSYRTSDKVRRNRIHARSLFVVADIQAGQPFTEDNVRSIRPGNGLHPRHLKDVLGKPATTFIARGTPLSWQLVEGGGDGSC</sequence>
<protein>
    <submittedName>
        <fullName evidence="2">Pseudaminic acid synthase</fullName>
        <ecNumber evidence="2">2.5.1.97</ecNumber>
    </submittedName>
</protein>
<accession>A0ABS6S3R7</accession>
<reference evidence="2 3" key="1">
    <citation type="journal article" date="2020" name="J Geophys Res Biogeosci">
        <title>Magnetotaxis as an Adaptation to Enable Bacterial Shuttling of Microbial Sulfur and Sulfur Cycling Across Aquatic Oxic#Anoxic Interfaces.</title>
        <authorList>
            <person name="Li J."/>
            <person name="Liu P."/>
            <person name="Wang J."/>
            <person name="Roberts A.P."/>
            <person name="Pan Y."/>
        </authorList>
    </citation>
    <scope>NUCLEOTIDE SEQUENCE [LARGE SCALE GENOMIC DNA]</scope>
    <source>
        <strain evidence="2 3">MYR-1_YQ</strain>
    </source>
</reference>
<dbReference type="InterPro" id="IPR013132">
    <property type="entry name" value="PseI/NeuA/B-like_N"/>
</dbReference>
<dbReference type="Proteomes" id="UP001196980">
    <property type="component" value="Unassembled WGS sequence"/>
</dbReference>